<dbReference type="SUPFAM" id="SSF52218">
    <property type="entry name" value="Flavoproteins"/>
    <property type="match status" value="1"/>
</dbReference>
<feature type="domain" description="NADPH-dependent FMN reductase-like" evidence="6">
    <location>
        <begin position="65"/>
        <end position="164"/>
    </location>
</feature>
<dbReference type="EnsemblPlants" id="AET3Gv21143400.2">
    <property type="protein sequence ID" value="AET3Gv21143400.2"/>
    <property type="gene ID" value="AET3Gv21143400"/>
</dbReference>
<reference evidence="7" key="3">
    <citation type="journal article" date="2017" name="Nature">
        <title>Genome sequence of the progenitor of the wheat D genome Aegilops tauschii.</title>
        <authorList>
            <person name="Luo M.C."/>
            <person name="Gu Y.Q."/>
            <person name="Puiu D."/>
            <person name="Wang H."/>
            <person name="Twardziok S.O."/>
            <person name="Deal K.R."/>
            <person name="Huo N."/>
            <person name="Zhu T."/>
            <person name="Wang L."/>
            <person name="Wang Y."/>
            <person name="McGuire P.E."/>
            <person name="Liu S."/>
            <person name="Long H."/>
            <person name="Ramasamy R.K."/>
            <person name="Rodriguez J.C."/>
            <person name="Van S.L."/>
            <person name="Yuan L."/>
            <person name="Wang Z."/>
            <person name="Xia Z."/>
            <person name="Xiao L."/>
            <person name="Anderson O.D."/>
            <person name="Ouyang S."/>
            <person name="Liang Y."/>
            <person name="Zimin A.V."/>
            <person name="Pertea G."/>
            <person name="Qi P."/>
            <person name="Bennetzen J.L."/>
            <person name="Dai X."/>
            <person name="Dawson M.W."/>
            <person name="Muller H.G."/>
            <person name="Kugler K."/>
            <person name="Rivarola-Duarte L."/>
            <person name="Spannagl M."/>
            <person name="Mayer K.F.X."/>
            <person name="Lu F.H."/>
            <person name="Bevan M.W."/>
            <person name="Leroy P."/>
            <person name="Li P."/>
            <person name="You F.M."/>
            <person name="Sun Q."/>
            <person name="Liu Z."/>
            <person name="Lyons E."/>
            <person name="Wicker T."/>
            <person name="Salzberg S.L."/>
            <person name="Devos K.M."/>
            <person name="Dvorak J."/>
        </authorList>
    </citation>
    <scope>NUCLEOTIDE SEQUENCE [LARGE SCALE GENOMIC DNA]</scope>
    <source>
        <strain evidence="7">cv. AL8/78</strain>
    </source>
</reference>
<dbReference type="Proteomes" id="UP000015105">
    <property type="component" value="Chromosome 3D"/>
</dbReference>
<keyword evidence="8" id="KW-1185">Reference proteome</keyword>
<evidence type="ECO:0000256" key="4">
    <source>
        <dbReference type="SAM" id="MobiDB-lite"/>
    </source>
</evidence>
<name>A0A453GPE8_AEGTS</name>
<dbReference type="GO" id="GO:0003955">
    <property type="term" value="F:NAD(P)H dehydrogenase (quinone) activity"/>
    <property type="evidence" value="ECO:0007669"/>
    <property type="project" value="UniProtKB-EC"/>
</dbReference>
<dbReference type="EC" id="1.6.5.2" evidence="1"/>
<sequence>MTWLRSILVIYLSRLLHHDRTPVIDRAPHHISKPSSHPLSGCHGNHQDLSMGSVTASTTAMPVLRVAAISGSVRSNSWHVGLIRAAEELCEESIPRLRIDHVDISSLPMANPDLETQGGDGFPPAVEAFRDRVAADCFLFASPEYNYSVTGSLKNTLDWGSTHLREIGIYLTCTSSTSRSSTSGRTRTRPNSTARGTSSTSKPGSGSCSSRCRHSRSGSNTSR</sequence>
<dbReference type="InterPro" id="IPR050712">
    <property type="entry name" value="NAD(P)H-dep_reductase"/>
</dbReference>
<evidence type="ECO:0000256" key="1">
    <source>
        <dbReference type="ARBA" id="ARBA00012648"/>
    </source>
</evidence>
<feature type="region of interest" description="Disordered" evidence="4">
    <location>
        <begin position="175"/>
        <end position="223"/>
    </location>
</feature>
<evidence type="ECO:0000313" key="8">
    <source>
        <dbReference type="Proteomes" id="UP000015105"/>
    </source>
</evidence>
<dbReference type="InterPro" id="IPR029039">
    <property type="entry name" value="Flavoprotein-like_sf"/>
</dbReference>
<reference evidence="7" key="5">
    <citation type="journal article" date="2021" name="G3 (Bethesda)">
        <title>Aegilops tauschii genome assembly Aet v5.0 features greater sequence contiguity and improved annotation.</title>
        <authorList>
            <person name="Wang L."/>
            <person name="Zhu T."/>
            <person name="Rodriguez J.C."/>
            <person name="Deal K.R."/>
            <person name="Dubcovsky J."/>
            <person name="McGuire P.E."/>
            <person name="Lux T."/>
            <person name="Spannagl M."/>
            <person name="Mayer K.F.X."/>
            <person name="Baldrich P."/>
            <person name="Meyers B.C."/>
            <person name="Huo N."/>
            <person name="Gu Y.Q."/>
            <person name="Zhou H."/>
            <person name="Devos K.M."/>
            <person name="Bennetzen J.L."/>
            <person name="Unver T."/>
            <person name="Budak H."/>
            <person name="Gulick P.J."/>
            <person name="Galiba G."/>
            <person name="Kalapos B."/>
            <person name="Nelson D.R."/>
            <person name="Li P."/>
            <person name="You F.M."/>
            <person name="Luo M.C."/>
            <person name="Dvorak J."/>
        </authorList>
    </citation>
    <scope>NUCLEOTIDE SEQUENCE [LARGE SCALE GENOMIC DNA]</scope>
    <source>
        <strain evidence="7">cv. AL8/78</strain>
    </source>
</reference>
<feature type="signal peptide" evidence="5">
    <location>
        <begin position="1"/>
        <end position="18"/>
    </location>
</feature>
<dbReference type="InterPro" id="IPR005025">
    <property type="entry name" value="FMN_Rdtase-like_dom"/>
</dbReference>
<feature type="compositionally biased region" description="Low complexity" evidence="4">
    <location>
        <begin position="175"/>
        <end position="210"/>
    </location>
</feature>
<protein>
    <recommendedName>
        <fullName evidence="1">NAD(P)H dehydrogenase (quinone)</fullName>
        <ecNumber evidence="1">1.6.5.2</ecNumber>
    </recommendedName>
</protein>
<accession>A0A453GPE8</accession>
<reference evidence="8" key="1">
    <citation type="journal article" date="2014" name="Science">
        <title>Ancient hybridizations among the ancestral genomes of bread wheat.</title>
        <authorList>
            <consortium name="International Wheat Genome Sequencing Consortium,"/>
            <person name="Marcussen T."/>
            <person name="Sandve S.R."/>
            <person name="Heier L."/>
            <person name="Spannagl M."/>
            <person name="Pfeifer M."/>
            <person name="Jakobsen K.S."/>
            <person name="Wulff B.B."/>
            <person name="Steuernagel B."/>
            <person name="Mayer K.F."/>
            <person name="Olsen O.A."/>
        </authorList>
    </citation>
    <scope>NUCLEOTIDE SEQUENCE [LARGE SCALE GENOMIC DNA]</scope>
    <source>
        <strain evidence="8">cv. AL8/78</strain>
    </source>
</reference>
<dbReference type="Gramene" id="AET3Gv21143400.2">
    <property type="protein sequence ID" value="AET3Gv21143400.2"/>
    <property type="gene ID" value="AET3Gv21143400"/>
</dbReference>
<dbReference type="Gene3D" id="3.40.50.360">
    <property type="match status" value="1"/>
</dbReference>
<dbReference type="AlphaFoldDB" id="A0A453GPE8"/>
<evidence type="ECO:0000259" key="6">
    <source>
        <dbReference type="Pfam" id="PF03358"/>
    </source>
</evidence>
<proteinExistence type="predicted"/>
<organism evidence="7 8">
    <name type="scientific">Aegilops tauschii subsp. strangulata</name>
    <name type="common">Goatgrass</name>
    <dbReference type="NCBI Taxonomy" id="200361"/>
    <lineage>
        <taxon>Eukaryota</taxon>
        <taxon>Viridiplantae</taxon>
        <taxon>Streptophyta</taxon>
        <taxon>Embryophyta</taxon>
        <taxon>Tracheophyta</taxon>
        <taxon>Spermatophyta</taxon>
        <taxon>Magnoliopsida</taxon>
        <taxon>Liliopsida</taxon>
        <taxon>Poales</taxon>
        <taxon>Poaceae</taxon>
        <taxon>BOP clade</taxon>
        <taxon>Pooideae</taxon>
        <taxon>Triticodae</taxon>
        <taxon>Triticeae</taxon>
        <taxon>Triticinae</taxon>
        <taxon>Aegilops</taxon>
    </lineage>
</organism>
<reference evidence="8" key="2">
    <citation type="journal article" date="2017" name="Nat. Plants">
        <title>The Aegilops tauschii genome reveals multiple impacts of transposons.</title>
        <authorList>
            <person name="Zhao G."/>
            <person name="Zou C."/>
            <person name="Li K."/>
            <person name="Wang K."/>
            <person name="Li T."/>
            <person name="Gao L."/>
            <person name="Zhang X."/>
            <person name="Wang H."/>
            <person name="Yang Z."/>
            <person name="Liu X."/>
            <person name="Jiang W."/>
            <person name="Mao L."/>
            <person name="Kong X."/>
            <person name="Jiao Y."/>
            <person name="Jia J."/>
        </authorList>
    </citation>
    <scope>NUCLEOTIDE SEQUENCE [LARGE SCALE GENOMIC DNA]</scope>
    <source>
        <strain evidence="8">cv. AL8/78</strain>
    </source>
</reference>
<evidence type="ECO:0000313" key="7">
    <source>
        <dbReference type="EnsemblPlants" id="AET3Gv21143400.2"/>
    </source>
</evidence>
<feature type="chain" id="PRO_5019003138" description="NAD(P)H dehydrogenase (quinone)" evidence="5">
    <location>
        <begin position="19"/>
        <end position="223"/>
    </location>
</feature>
<dbReference type="GO" id="GO:0005829">
    <property type="term" value="C:cytosol"/>
    <property type="evidence" value="ECO:0007669"/>
    <property type="project" value="TreeGrafter"/>
</dbReference>
<comment type="catalytic activity">
    <reaction evidence="2">
        <text>a quinone + NADH + H(+) = a quinol + NAD(+)</text>
        <dbReference type="Rhea" id="RHEA:46160"/>
        <dbReference type="ChEBI" id="CHEBI:15378"/>
        <dbReference type="ChEBI" id="CHEBI:24646"/>
        <dbReference type="ChEBI" id="CHEBI:57540"/>
        <dbReference type="ChEBI" id="CHEBI:57945"/>
        <dbReference type="ChEBI" id="CHEBI:132124"/>
        <dbReference type="EC" id="1.6.5.2"/>
    </reaction>
</comment>
<evidence type="ECO:0000256" key="2">
    <source>
        <dbReference type="ARBA" id="ARBA00047678"/>
    </source>
</evidence>
<evidence type="ECO:0000256" key="5">
    <source>
        <dbReference type="SAM" id="SignalP"/>
    </source>
</evidence>
<dbReference type="STRING" id="200361.A0A453GPE8"/>
<comment type="catalytic activity">
    <reaction evidence="3">
        <text>a quinone + NADPH + H(+) = a quinol + NADP(+)</text>
        <dbReference type="Rhea" id="RHEA:46164"/>
        <dbReference type="ChEBI" id="CHEBI:15378"/>
        <dbReference type="ChEBI" id="CHEBI:24646"/>
        <dbReference type="ChEBI" id="CHEBI:57783"/>
        <dbReference type="ChEBI" id="CHEBI:58349"/>
        <dbReference type="ChEBI" id="CHEBI:132124"/>
        <dbReference type="EC" id="1.6.5.2"/>
    </reaction>
</comment>
<dbReference type="GO" id="GO:0010181">
    <property type="term" value="F:FMN binding"/>
    <property type="evidence" value="ECO:0007669"/>
    <property type="project" value="TreeGrafter"/>
</dbReference>
<evidence type="ECO:0000256" key="3">
    <source>
        <dbReference type="ARBA" id="ARBA00048983"/>
    </source>
</evidence>
<dbReference type="PANTHER" id="PTHR30543">
    <property type="entry name" value="CHROMATE REDUCTASE"/>
    <property type="match status" value="1"/>
</dbReference>
<dbReference type="Pfam" id="PF03358">
    <property type="entry name" value="FMN_red"/>
    <property type="match status" value="1"/>
</dbReference>
<dbReference type="PANTHER" id="PTHR30543:SF16">
    <property type="entry name" value="NAD(P)H DEHYDROGENASE (QUINONE)"/>
    <property type="match status" value="1"/>
</dbReference>
<reference evidence="7" key="4">
    <citation type="submission" date="2019-03" db="UniProtKB">
        <authorList>
            <consortium name="EnsemblPlants"/>
        </authorList>
    </citation>
    <scope>IDENTIFICATION</scope>
</reference>
<keyword evidence="5" id="KW-0732">Signal</keyword>